<evidence type="ECO:0000313" key="1">
    <source>
        <dbReference type="EMBL" id="PDO11682.1"/>
    </source>
</evidence>
<name>A0A2A6E437_9BACL</name>
<dbReference type="AlphaFoldDB" id="A0A2A6E437"/>
<protein>
    <submittedName>
        <fullName evidence="1">Uncharacterized protein</fullName>
    </submittedName>
</protein>
<comment type="caution">
    <text evidence="1">The sequence shown here is derived from an EMBL/GenBank/DDBJ whole genome shotgun (WGS) entry which is preliminary data.</text>
</comment>
<dbReference type="Proteomes" id="UP000243688">
    <property type="component" value="Unassembled WGS sequence"/>
</dbReference>
<organism evidence="1 2">
    <name type="scientific">Candidatus Reconcilbacillus cellulovorans</name>
    <dbReference type="NCBI Taxonomy" id="1906605"/>
    <lineage>
        <taxon>Bacteria</taxon>
        <taxon>Bacillati</taxon>
        <taxon>Bacillota</taxon>
        <taxon>Bacilli</taxon>
        <taxon>Bacillales</taxon>
        <taxon>Paenibacillaceae</taxon>
        <taxon>Candidatus Reconcilbacillus</taxon>
    </lineage>
</organism>
<sequence length="363" mass="42202">MRLSDLLGYADIRDLAKIAETYGCRCDGHSKHELIQSILSAACRRNVFEARVDAMNGWEIRFWSYLLFERKEEFDLGELIALIRQSVFPDEPGPEGDAREAIVRFKQLGWLFSGHLPHTRHLYRMPGDVRRRLTDALAGRLSRRLIYVEEPTAYRDEKGCIGVDVVRLLGAVADLEPQLTASGVIHKRYWPRIIDRLAVPETEWPKAGWRFGYGRRFRDYPDRFALLYDYCYYRGWVEEIPGKLVLTENGRRRLLEGAPEPLVSVFDFWLKLYRRAVPNLRPLVCWIVRLTNRWTTAESLAEPLVPLIRPFYFDSPRTIFESRVLRMMVHLGLVRVGQSEGSGRVVRRNEAEWTAVCGGMKLD</sequence>
<proteinExistence type="predicted"/>
<accession>A0A2A6E437</accession>
<gene>
    <name evidence="1" type="ORF">BLM47_00775</name>
</gene>
<dbReference type="EMBL" id="MOXJ01000001">
    <property type="protein sequence ID" value="PDO11682.1"/>
    <property type="molecule type" value="Genomic_DNA"/>
</dbReference>
<reference evidence="1 2" key="1">
    <citation type="submission" date="2016-12" db="EMBL/GenBank/DDBJ databases">
        <title>Candidatus Reconcilibacillus cellulovorans genome.</title>
        <authorList>
            <person name="Kolinko S."/>
            <person name="Wu Y.-W."/>
            <person name="Tachea F."/>
            <person name="Denzel E."/>
            <person name="Hiras J."/>
            <person name="Baecker N."/>
            <person name="Chan L.J."/>
            <person name="Eichorst S.A."/>
            <person name="Frey D."/>
            <person name="Adams P.D."/>
            <person name="Pray T."/>
            <person name="Tanjore D."/>
            <person name="Petzold C.J."/>
            <person name="Gladden J.M."/>
            <person name="Simmons B.A."/>
            <person name="Singer S.W."/>
        </authorList>
    </citation>
    <scope>NUCLEOTIDE SEQUENCE [LARGE SCALE GENOMIC DNA]</scope>
    <source>
        <strain evidence="1">JTherm</strain>
    </source>
</reference>
<evidence type="ECO:0000313" key="2">
    <source>
        <dbReference type="Proteomes" id="UP000243688"/>
    </source>
</evidence>